<feature type="domain" description="CHAT" evidence="1">
    <location>
        <begin position="2"/>
        <end position="138"/>
    </location>
</feature>
<evidence type="ECO:0000313" key="3">
    <source>
        <dbReference type="Proteomes" id="UP000271554"/>
    </source>
</evidence>
<sequence length="139" mass="14955">MHFSCHGDQSITDPSTGGLILHDGRLTVADLVRARHPDSVLAFLAACKSASGGAAVPDEVLTPAAAFQYAGFRHVIGTMWAIDDDAASDLTERMYSDLFQHEPLDARDTAPALHRAVRDMRNASPYRPSTWASVVHLGA</sequence>
<dbReference type="KEGG" id="shun:DWB77_00870"/>
<dbReference type="AlphaFoldDB" id="A0A387HDC3"/>
<evidence type="ECO:0000313" key="2">
    <source>
        <dbReference type="EMBL" id="AYG78762.1"/>
    </source>
</evidence>
<keyword evidence="3" id="KW-1185">Reference proteome</keyword>
<dbReference type="Pfam" id="PF12770">
    <property type="entry name" value="CHAT"/>
    <property type="match status" value="1"/>
</dbReference>
<proteinExistence type="predicted"/>
<dbReference type="InterPro" id="IPR024983">
    <property type="entry name" value="CHAT_dom"/>
</dbReference>
<dbReference type="Proteomes" id="UP000271554">
    <property type="component" value="Chromosome"/>
</dbReference>
<accession>A0A387HDC3</accession>
<gene>
    <name evidence="2" type="ORF">DWB77_00870</name>
</gene>
<organism evidence="2 3">
    <name type="scientific">Streptomyces hundungensis</name>
    <dbReference type="NCBI Taxonomy" id="1077946"/>
    <lineage>
        <taxon>Bacteria</taxon>
        <taxon>Bacillati</taxon>
        <taxon>Actinomycetota</taxon>
        <taxon>Actinomycetes</taxon>
        <taxon>Kitasatosporales</taxon>
        <taxon>Streptomycetaceae</taxon>
        <taxon>Streptomyces</taxon>
    </lineage>
</organism>
<evidence type="ECO:0000259" key="1">
    <source>
        <dbReference type="Pfam" id="PF12770"/>
    </source>
</evidence>
<reference evidence="2 3" key="1">
    <citation type="submission" date="2018-10" db="EMBL/GenBank/DDBJ databases">
        <title>Relationship between Morphology and Antimicrobial Activity in Streptomyces.</title>
        <authorList>
            <person name="Kang H.J."/>
            <person name="Kim S.B."/>
        </authorList>
    </citation>
    <scope>NUCLEOTIDE SEQUENCE [LARGE SCALE GENOMIC DNA]</scope>
    <source>
        <strain evidence="2 3">BH38</strain>
    </source>
</reference>
<name>A0A387HDC3_9ACTN</name>
<protein>
    <recommendedName>
        <fullName evidence="1">CHAT domain-containing protein</fullName>
    </recommendedName>
</protein>
<dbReference type="EMBL" id="CP032698">
    <property type="protein sequence ID" value="AYG78762.1"/>
    <property type="molecule type" value="Genomic_DNA"/>
</dbReference>